<evidence type="ECO:0000313" key="11">
    <source>
        <dbReference type="Proteomes" id="UP000787322"/>
    </source>
</evidence>
<dbReference type="PRINTS" id="PR01264">
    <property type="entry name" value="MECHCHANNEL"/>
</dbReference>
<keyword evidence="2 9" id="KW-0813">Transport</keyword>
<evidence type="ECO:0000256" key="5">
    <source>
        <dbReference type="ARBA" id="ARBA00022989"/>
    </source>
</evidence>
<dbReference type="Pfam" id="PF01741">
    <property type="entry name" value="MscL"/>
    <property type="match status" value="1"/>
</dbReference>
<keyword evidence="6 9" id="KW-0406">Ion transport</keyword>
<sequence>MKKFVEEFKEFIQQGNVMDMAIGIIIGGAFTAIVTSLVNDIINPFIKLISGGGTEVSGLSIPVPGTQNGIDFGAFISAIINFLIIAFIVFCMVKALNKFMKASKLKKDEEEAVEEVAAPHCPHCLEEVKEGATRCPHCTGEIEGGAHAA</sequence>
<dbReference type="PANTHER" id="PTHR30266">
    <property type="entry name" value="MECHANOSENSITIVE CHANNEL MSCL"/>
    <property type="match status" value="1"/>
</dbReference>
<evidence type="ECO:0000256" key="8">
    <source>
        <dbReference type="ARBA" id="ARBA00023303"/>
    </source>
</evidence>
<dbReference type="InterPro" id="IPR036019">
    <property type="entry name" value="MscL_channel"/>
</dbReference>
<evidence type="ECO:0000256" key="1">
    <source>
        <dbReference type="ARBA" id="ARBA00004141"/>
    </source>
</evidence>
<comment type="subcellular location">
    <subcellularLocation>
        <location evidence="9">Cell membrane</location>
        <topology evidence="9">Multi-pass membrane protein</topology>
    </subcellularLocation>
    <subcellularLocation>
        <location evidence="1">Membrane</location>
        <topology evidence="1">Multi-pass membrane protein</topology>
    </subcellularLocation>
</comment>
<dbReference type="Gene3D" id="1.10.1200.120">
    <property type="entry name" value="Large-conductance mechanosensitive channel, MscL, domain 1"/>
    <property type="match status" value="1"/>
</dbReference>
<evidence type="ECO:0000256" key="3">
    <source>
        <dbReference type="ARBA" id="ARBA00022475"/>
    </source>
</evidence>
<keyword evidence="5 9" id="KW-1133">Transmembrane helix</keyword>
<keyword evidence="7 9" id="KW-0472">Membrane</keyword>
<protein>
    <recommendedName>
        <fullName evidence="9">Large-conductance mechanosensitive channel</fullName>
    </recommendedName>
</protein>
<evidence type="ECO:0000256" key="2">
    <source>
        <dbReference type="ARBA" id="ARBA00022448"/>
    </source>
</evidence>
<comment type="similarity">
    <text evidence="9">Belongs to the MscL family.</text>
</comment>
<dbReference type="EMBL" id="JABZGU010000008">
    <property type="protein sequence ID" value="MBF4802373.1"/>
    <property type="molecule type" value="Genomic_DNA"/>
</dbReference>
<dbReference type="InterPro" id="IPR001185">
    <property type="entry name" value="MS_channel"/>
</dbReference>
<gene>
    <name evidence="9 10" type="primary">mscL</name>
    <name evidence="10" type="ORF">HXK24_00860</name>
</gene>
<evidence type="ECO:0000256" key="6">
    <source>
        <dbReference type="ARBA" id="ARBA00023065"/>
    </source>
</evidence>
<keyword evidence="4 9" id="KW-0812">Transmembrane</keyword>
<evidence type="ECO:0000256" key="7">
    <source>
        <dbReference type="ARBA" id="ARBA00023136"/>
    </source>
</evidence>
<dbReference type="HAMAP" id="MF_00115">
    <property type="entry name" value="MscL"/>
    <property type="match status" value="1"/>
</dbReference>
<comment type="caution">
    <text evidence="10">The sequence shown here is derived from an EMBL/GenBank/DDBJ whole genome shotgun (WGS) entry which is preliminary data.</text>
</comment>
<feature type="transmembrane region" description="Helical" evidence="9">
    <location>
        <begin position="20"/>
        <end position="38"/>
    </location>
</feature>
<dbReference type="InterPro" id="IPR037673">
    <property type="entry name" value="MSC/AndL"/>
</dbReference>
<name>A0A9D5X6W5_9ACTN</name>
<dbReference type="PANTHER" id="PTHR30266:SF2">
    <property type="entry name" value="LARGE-CONDUCTANCE MECHANOSENSITIVE CHANNEL"/>
    <property type="match status" value="1"/>
</dbReference>
<feature type="transmembrane region" description="Helical" evidence="9">
    <location>
        <begin position="72"/>
        <end position="96"/>
    </location>
</feature>
<accession>A0A9D5X6W5</accession>
<dbReference type="GO" id="GO:0005886">
    <property type="term" value="C:plasma membrane"/>
    <property type="evidence" value="ECO:0007669"/>
    <property type="project" value="UniProtKB-SubCell"/>
</dbReference>
<comment type="function">
    <text evidence="9">Channel that opens in response to stretch forces in the membrane lipid bilayer. May participate in the regulation of osmotic pressure changes within the cell.</text>
</comment>
<keyword evidence="3 9" id="KW-1003">Cell membrane</keyword>
<dbReference type="GO" id="GO:0008381">
    <property type="term" value="F:mechanosensitive monoatomic ion channel activity"/>
    <property type="evidence" value="ECO:0007669"/>
    <property type="project" value="UniProtKB-UniRule"/>
</dbReference>
<evidence type="ECO:0000256" key="4">
    <source>
        <dbReference type="ARBA" id="ARBA00022692"/>
    </source>
</evidence>
<evidence type="ECO:0000256" key="9">
    <source>
        <dbReference type="HAMAP-Rule" id="MF_00115"/>
    </source>
</evidence>
<dbReference type="SUPFAM" id="SSF81330">
    <property type="entry name" value="Gated mechanosensitive channel"/>
    <property type="match status" value="1"/>
</dbReference>
<proteinExistence type="inferred from homology"/>
<reference evidence="10" key="1">
    <citation type="submission" date="2020-04" db="EMBL/GenBank/DDBJ databases">
        <title>Deep metagenomics examines the oral microbiome during advanced dental caries in children, revealing novel taxa and co-occurrences with host molecules.</title>
        <authorList>
            <person name="Baker J.L."/>
            <person name="Morton J.T."/>
            <person name="Dinis M."/>
            <person name="Alvarez R."/>
            <person name="Tran N.C."/>
            <person name="Knight R."/>
            <person name="Edlund A."/>
        </authorList>
    </citation>
    <scope>NUCLEOTIDE SEQUENCE</scope>
    <source>
        <strain evidence="10">JCVI_3_bin.11</strain>
    </source>
</reference>
<organism evidence="10 11">
    <name type="scientific">Lancefieldella parvula</name>
    <dbReference type="NCBI Taxonomy" id="1382"/>
    <lineage>
        <taxon>Bacteria</taxon>
        <taxon>Bacillati</taxon>
        <taxon>Actinomycetota</taxon>
        <taxon>Coriobacteriia</taxon>
        <taxon>Coriobacteriales</taxon>
        <taxon>Atopobiaceae</taxon>
        <taxon>Lancefieldella</taxon>
    </lineage>
</organism>
<keyword evidence="8 9" id="KW-0407">Ion channel</keyword>
<dbReference type="NCBIfam" id="TIGR00220">
    <property type="entry name" value="mscL"/>
    <property type="match status" value="1"/>
</dbReference>
<dbReference type="AlphaFoldDB" id="A0A9D5X6W5"/>
<comment type="subunit">
    <text evidence="9">Homopentamer.</text>
</comment>
<dbReference type="Proteomes" id="UP000787322">
    <property type="component" value="Unassembled WGS sequence"/>
</dbReference>
<evidence type="ECO:0000313" key="10">
    <source>
        <dbReference type="EMBL" id="MBF4802373.1"/>
    </source>
</evidence>